<sequence>MLRKHKQQQQIWFKLGKMCLGIIILLLGNMLFNGSVVLAEETDTEDFTLIFQVRDGEDDYELISTQVYNELTREAFEILANEKAEDETSNYGAYSSTRNDNQYLYSFEGIEEAVLPVENTYYLTFQVKNERGDYDIIESIIYENITEEEMVIIGTELADSKTESYGPYELVVEGSNWVFYFEGLNPSLPLTPVEPSEPSEPVEPEIPVDSPDSSEPEQPETPLESEEAITPVVPETTVVPSEPNDIVIPEVPEINILPIDLNTFNIPEISFDQPEPTNSELEFSAYLTDASQASNYVASLSPNSITKGEKLPVTSTPVWSLGLVGFISLTSGLGVEVLRRKKKE</sequence>
<dbReference type="Proteomes" id="UP000188993">
    <property type="component" value="Chromosome"/>
</dbReference>
<dbReference type="EMBL" id="CP019728">
    <property type="protein sequence ID" value="AQS52657.1"/>
    <property type="molecule type" value="Genomic_DNA"/>
</dbReference>
<evidence type="ECO:0000256" key="1">
    <source>
        <dbReference type="SAM" id="MobiDB-lite"/>
    </source>
</evidence>
<organism evidence="3 4">
    <name type="scientific">Jeotgalibaca dankookensis</name>
    <dbReference type="NCBI Taxonomy" id="708126"/>
    <lineage>
        <taxon>Bacteria</taxon>
        <taxon>Bacillati</taxon>
        <taxon>Bacillota</taxon>
        <taxon>Bacilli</taxon>
        <taxon>Lactobacillales</taxon>
        <taxon>Carnobacteriaceae</taxon>
        <taxon>Jeotgalibaca</taxon>
    </lineage>
</organism>
<evidence type="ECO:0000313" key="4">
    <source>
        <dbReference type="Proteomes" id="UP000188993"/>
    </source>
</evidence>
<evidence type="ECO:0000256" key="2">
    <source>
        <dbReference type="SAM" id="Phobius"/>
    </source>
</evidence>
<reference evidence="3 4" key="1">
    <citation type="journal article" date="2014" name="Int. J. Syst. Evol. Microbiol.">
        <title>Jeotgalibaca dankookensis gen. nov., sp. nov., a member of the family Carnobacteriaceae, isolated from seujeot (Korean traditional food).</title>
        <authorList>
            <person name="Lee D.G."/>
            <person name="Trujillo M.E."/>
            <person name="Kang H."/>
            <person name="Ahn T.Y."/>
        </authorList>
    </citation>
    <scope>NUCLEOTIDE SEQUENCE [LARGE SCALE GENOMIC DNA]</scope>
    <source>
        <strain evidence="3 4">EX-07</strain>
    </source>
</reference>
<keyword evidence="2" id="KW-1133">Transmembrane helix</keyword>
<feature type="region of interest" description="Disordered" evidence="1">
    <location>
        <begin position="190"/>
        <end position="232"/>
    </location>
</feature>
<keyword evidence="2" id="KW-0472">Membrane</keyword>
<proteinExistence type="predicted"/>
<evidence type="ECO:0008006" key="5">
    <source>
        <dbReference type="Google" id="ProtNLM"/>
    </source>
</evidence>
<name>A0A1S6IM89_9LACT</name>
<feature type="compositionally biased region" description="Acidic residues" evidence="1">
    <location>
        <begin position="212"/>
        <end position="227"/>
    </location>
</feature>
<protein>
    <recommendedName>
        <fullName evidence="5">Gram-positive cocci surface proteins LPxTG domain-containing protein</fullName>
    </recommendedName>
</protein>
<feature type="transmembrane region" description="Helical" evidence="2">
    <location>
        <begin position="318"/>
        <end position="338"/>
    </location>
</feature>
<dbReference type="RefSeq" id="WP_062468073.1">
    <property type="nucleotide sequence ID" value="NZ_BBYN01000005.1"/>
</dbReference>
<accession>A0A1S6IM89</accession>
<dbReference type="KEGG" id="jda:BW727_100249"/>
<keyword evidence="2" id="KW-0812">Transmembrane</keyword>
<gene>
    <name evidence="3" type="ORF">BW727_100249</name>
</gene>
<keyword evidence="4" id="KW-1185">Reference proteome</keyword>
<evidence type="ECO:0000313" key="3">
    <source>
        <dbReference type="EMBL" id="AQS52657.1"/>
    </source>
</evidence>
<dbReference type="STRING" id="708126.BW727_100249"/>
<dbReference type="AlphaFoldDB" id="A0A1S6IM89"/>